<name>A0AA39JSC1_9AGAR</name>
<proteinExistence type="predicted"/>
<dbReference type="EMBL" id="JAUEPT010000010">
    <property type="protein sequence ID" value="KAK0448027.1"/>
    <property type="molecule type" value="Genomic_DNA"/>
</dbReference>
<feature type="compositionally biased region" description="Low complexity" evidence="1">
    <location>
        <begin position="73"/>
        <end position="90"/>
    </location>
</feature>
<evidence type="ECO:0000313" key="3">
    <source>
        <dbReference type="Proteomes" id="UP001175226"/>
    </source>
</evidence>
<feature type="region of interest" description="Disordered" evidence="1">
    <location>
        <begin position="1"/>
        <end position="152"/>
    </location>
</feature>
<gene>
    <name evidence="2" type="ORF">EV421DRAFT_108940</name>
</gene>
<keyword evidence="3" id="KW-1185">Reference proteome</keyword>
<comment type="caution">
    <text evidence="2">The sequence shown here is derived from an EMBL/GenBank/DDBJ whole genome shotgun (WGS) entry which is preliminary data.</text>
</comment>
<dbReference type="Proteomes" id="UP001175226">
    <property type="component" value="Unassembled WGS sequence"/>
</dbReference>
<sequence length="152" mass="16940">MQQRTDHRDHHPSPPSQGIKGAHIHDTTASPSFFPSPTISAFSPLPSSRPRCPPTTNDYTSISTGPLVAHNWPTIPQLPSSPTSSLPRPRLSQRKLPKTYSTKTRTDLSEPLSTPQKPVQSWFPPWKSQLQRRSQRSNPMPRTKPFSTAVAC</sequence>
<evidence type="ECO:0000256" key="1">
    <source>
        <dbReference type="SAM" id="MobiDB-lite"/>
    </source>
</evidence>
<accession>A0AA39JSC1</accession>
<protein>
    <submittedName>
        <fullName evidence="2">Uncharacterized protein</fullName>
    </submittedName>
</protein>
<feature type="compositionally biased region" description="Polar residues" evidence="1">
    <location>
        <begin position="128"/>
        <end position="140"/>
    </location>
</feature>
<feature type="compositionally biased region" description="Polar residues" evidence="1">
    <location>
        <begin position="55"/>
        <end position="64"/>
    </location>
</feature>
<feature type="compositionally biased region" description="Basic and acidic residues" evidence="1">
    <location>
        <begin position="1"/>
        <end position="12"/>
    </location>
</feature>
<evidence type="ECO:0000313" key="2">
    <source>
        <dbReference type="EMBL" id="KAK0448027.1"/>
    </source>
</evidence>
<dbReference type="AlphaFoldDB" id="A0AA39JSC1"/>
<organism evidence="2 3">
    <name type="scientific">Armillaria borealis</name>
    <dbReference type="NCBI Taxonomy" id="47425"/>
    <lineage>
        <taxon>Eukaryota</taxon>
        <taxon>Fungi</taxon>
        <taxon>Dikarya</taxon>
        <taxon>Basidiomycota</taxon>
        <taxon>Agaricomycotina</taxon>
        <taxon>Agaricomycetes</taxon>
        <taxon>Agaricomycetidae</taxon>
        <taxon>Agaricales</taxon>
        <taxon>Marasmiineae</taxon>
        <taxon>Physalacriaceae</taxon>
        <taxon>Armillaria</taxon>
    </lineage>
</organism>
<reference evidence="2" key="1">
    <citation type="submission" date="2023-06" db="EMBL/GenBank/DDBJ databases">
        <authorList>
            <consortium name="Lawrence Berkeley National Laboratory"/>
            <person name="Ahrendt S."/>
            <person name="Sahu N."/>
            <person name="Indic B."/>
            <person name="Wong-Bajracharya J."/>
            <person name="Merenyi Z."/>
            <person name="Ke H.-M."/>
            <person name="Monk M."/>
            <person name="Kocsube S."/>
            <person name="Drula E."/>
            <person name="Lipzen A."/>
            <person name="Balint B."/>
            <person name="Henrissat B."/>
            <person name="Andreopoulos B."/>
            <person name="Martin F.M."/>
            <person name="Harder C.B."/>
            <person name="Rigling D."/>
            <person name="Ford K.L."/>
            <person name="Foster G.D."/>
            <person name="Pangilinan J."/>
            <person name="Papanicolaou A."/>
            <person name="Barry K."/>
            <person name="LaButti K."/>
            <person name="Viragh M."/>
            <person name="Koriabine M."/>
            <person name="Yan M."/>
            <person name="Riley R."/>
            <person name="Champramary S."/>
            <person name="Plett K.L."/>
            <person name="Tsai I.J."/>
            <person name="Slot J."/>
            <person name="Sipos G."/>
            <person name="Plett J."/>
            <person name="Nagy L.G."/>
            <person name="Grigoriev I.V."/>
        </authorList>
    </citation>
    <scope>NUCLEOTIDE SEQUENCE</scope>
    <source>
        <strain evidence="2">FPL87.14</strain>
    </source>
</reference>
<feature type="compositionally biased region" description="Polar residues" evidence="1">
    <location>
        <begin position="27"/>
        <end position="41"/>
    </location>
</feature>